<keyword evidence="4" id="KW-0732">Signal</keyword>
<gene>
    <name evidence="5" type="ORF">HaLaN_15883</name>
</gene>
<dbReference type="PANTHER" id="PTHR24320:SF148">
    <property type="entry name" value="NAD(P)-BINDING ROSSMANN-FOLD SUPERFAMILY PROTEIN"/>
    <property type="match status" value="1"/>
</dbReference>
<feature type="chain" id="PRO_5025588173" evidence="4">
    <location>
        <begin position="20"/>
        <end position="302"/>
    </location>
</feature>
<evidence type="ECO:0000256" key="3">
    <source>
        <dbReference type="RuleBase" id="RU000363"/>
    </source>
</evidence>
<dbReference type="AlphaFoldDB" id="A0A699ZKC4"/>
<evidence type="ECO:0000256" key="4">
    <source>
        <dbReference type="SAM" id="SignalP"/>
    </source>
</evidence>
<dbReference type="InterPro" id="IPR002347">
    <property type="entry name" value="SDR_fam"/>
</dbReference>
<evidence type="ECO:0000256" key="1">
    <source>
        <dbReference type="ARBA" id="ARBA00006484"/>
    </source>
</evidence>
<dbReference type="GO" id="GO:0016491">
    <property type="term" value="F:oxidoreductase activity"/>
    <property type="evidence" value="ECO:0007669"/>
    <property type="project" value="UniProtKB-KW"/>
</dbReference>
<keyword evidence="2" id="KW-0560">Oxidoreductase</keyword>
<accession>A0A699ZKC4</accession>
<organism evidence="5 6">
    <name type="scientific">Haematococcus lacustris</name>
    <name type="common">Green alga</name>
    <name type="synonym">Haematococcus pluvialis</name>
    <dbReference type="NCBI Taxonomy" id="44745"/>
    <lineage>
        <taxon>Eukaryota</taxon>
        <taxon>Viridiplantae</taxon>
        <taxon>Chlorophyta</taxon>
        <taxon>core chlorophytes</taxon>
        <taxon>Chlorophyceae</taxon>
        <taxon>CS clade</taxon>
        <taxon>Chlamydomonadales</taxon>
        <taxon>Haematococcaceae</taxon>
        <taxon>Haematococcus</taxon>
    </lineage>
</organism>
<dbReference type="EMBL" id="BLLF01001390">
    <property type="protein sequence ID" value="GFH18998.1"/>
    <property type="molecule type" value="Genomic_DNA"/>
</dbReference>
<protein>
    <submittedName>
        <fullName evidence="5">Uncharacterized protein</fullName>
    </submittedName>
</protein>
<evidence type="ECO:0000256" key="2">
    <source>
        <dbReference type="ARBA" id="ARBA00023002"/>
    </source>
</evidence>
<feature type="signal peptide" evidence="4">
    <location>
        <begin position="1"/>
        <end position="19"/>
    </location>
</feature>
<comment type="caution">
    <text evidence="5">The sequence shown here is derived from an EMBL/GenBank/DDBJ whole genome shotgun (WGS) entry which is preliminary data.</text>
</comment>
<dbReference type="PANTHER" id="PTHR24320">
    <property type="entry name" value="RETINOL DEHYDROGENASE"/>
    <property type="match status" value="1"/>
</dbReference>
<evidence type="ECO:0000313" key="6">
    <source>
        <dbReference type="Proteomes" id="UP000485058"/>
    </source>
</evidence>
<keyword evidence="6" id="KW-1185">Reference proteome</keyword>
<dbReference type="PRINTS" id="PR00081">
    <property type="entry name" value="GDHRDH"/>
</dbReference>
<dbReference type="PRINTS" id="PR00080">
    <property type="entry name" value="SDRFAMILY"/>
</dbReference>
<reference evidence="5 6" key="1">
    <citation type="submission" date="2020-02" db="EMBL/GenBank/DDBJ databases">
        <title>Draft genome sequence of Haematococcus lacustris strain NIES-144.</title>
        <authorList>
            <person name="Morimoto D."/>
            <person name="Nakagawa S."/>
            <person name="Yoshida T."/>
            <person name="Sawayama S."/>
        </authorList>
    </citation>
    <scope>NUCLEOTIDE SEQUENCE [LARGE SCALE GENOMIC DNA]</scope>
    <source>
        <strain evidence="5 6">NIES-144</strain>
    </source>
</reference>
<comment type="similarity">
    <text evidence="1 3">Belongs to the short-chain dehydrogenases/reductases (SDR) family.</text>
</comment>
<dbReference type="PROSITE" id="PS51257">
    <property type="entry name" value="PROKAR_LIPOPROTEIN"/>
    <property type="match status" value="1"/>
</dbReference>
<sequence>MVNRMWTGLMTLSVAMVLACRNEAKGAELKADIEASSERLGCPRPQLEVRRLDLASLESVTEFSRRWEAEQLPLHILINNAGVYRMGAPRDVTSDGFEAHMGSNYLGHFLLTMSLLPSLERGAKQSPAFGARVVSVSSSVHLVATSGIRQADPHLKQPGAYNGELAYAQSKLAQIQFTRELRRRLQDKGAAVQVFAVHPGMVLTEVTRTLPPVIQAANKRIMGLLLLSPAEGARATMYCATAPSAPQEAEATHGYFGANAQPLMPSVAAQSDAGAQWLWKWSAQQVKLPPQLDLQTTANGDA</sequence>
<evidence type="ECO:0000313" key="5">
    <source>
        <dbReference type="EMBL" id="GFH18998.1"/>
    </source>
</evidence>
<dbReference type="InterPro" id="IPR036291">
    <property type="entry name" value="NAD(P)-bd_dom_sf"/>
</dbReference>
<name>A0A699ZKC4_HAELA</name>
<dbReference type="Proteomes" id="UP000485058">
    <property type="component" value="Unassembled WGS sequence"/>
</dbReference>
<dbReference type="Gene3D" id="3.40.50.720">
    <property type="entry name" value="NAD(P)-binding Rossmann-like Domain"/>
    <property type="match status" value="1"/>
</dbReference>
<proteinExistence type="inferred from homology"/>
<dbReference type="Pfam" id="PF00106">
    <property type="entry name" value="adh_short"/>
    <property type="match status" value="2"/>
</dbReference>
<dbReference type="SUPFAM" id="SSF51735">
    <property type="entry name" value="NAD(P)-binding Rossmann-fold domains"/>
    <property type="match status" value="1"/>
</dbReference>